<name>A0A0G1PPE9_9BACT</name>
<evidence type="ECO:0000256" key="2">
    <source>
        <dbReference type="SAM" id="MobiDB-lite"/>
    </source>
</evidence>
<feature type="region of interest" description="Disordered" evidence="2">
    <location>
        <begin position="131"/>
        <end position="186"/>
    </location>
</feature>
<dbReference type="EMBL" id="LCMJ01000031">
    <property type="protein sequence ID" value="KKU34562.1"/>
    <property type="molecule type" value="Genomic_DNA"/>
</dbReference>
<dbReference type="Proteomes" id="UP000034067">
    <property type="component" value="Unassembled WGS sequence"/>
</dbReference>
<feature type="coiled-coil region" evidence="1">
    <location>
        <begin position="46"/>
        <end position="73"/>
    </location>
</feature>
<keyword evidence="1" id="KW-0175">Coiled coil</keyword>
<feature type="compositionally biased region" description="Low complexity" evidence="2">
    <location>
        <begin position="137"/>
        <end position="148"/>
    </location>
</feature>
<feature type="compositionally biased region" description="Polar residues" evidence="2">
    <location>
        <begin position="151"/>
        <end position="164"/>
    </location>
</feature>
<comment type="caution">
    <text evidence="3">The sequence shown here is derived from an EMBL/GenBank/DDBJ whole genome shotgun (WGS) entry which is preliminary data.</text>
</comment>
<evidence type="ECO:0000256" key="1">
    <source>
        <dbReference type="SAM" id="Coils"/>
    </source>
</evidence>
<evidence type="ECO:0000313" key="3">
    <source>
        <dbReference type="EMBL" id="KKU34562.1"/>
    </source>
</evidence>
<evidence type="ECO:0000313" key="4">
    <source>
        <dbReference type="Proteomes" id="UP000034067"/>
    </source>
</evidence>
<protein>
    <submittedName>
        <fullName evidence="3">Uncharacterized protein</fullName>
    </submittedName>
</protein>
<organism evidence="3 4">
    <name type="scientific">Candidatus Azambacteria bacterium GW2011_GWB1_46_27</name>
    <dbReference type="NCBI Taxonomy" id="1618617"/>
    <lineage>
        <taxon>Bacteria</taxon>
        <taxon>Candidatus Azamiibacteriota</taxon>
    </lineage>
</organism>
<dbReference type="AlphaFoldDB" id="A0A0G1PPE9"/>
<proteinExistence type="predicted"/>
<reference evidence="3 4" key="1">
    <citation type="journal article" date="2015" name="Nature">
        <title>rRNA introns, odd ribosomes, and small enigmatic genomes across a large radiation of phyla.</title>
        <authorList>
            <person name="Brown C.T."/>
            <person name="Hug L.A."/>
            <person name="Thomas B.C."/>
            <person name="Sharon I."/>
            <person name="Castelle C.J."/>
            <person name="Singh A."/>
            <person name="Wilkins M.J."/>
            <person name="Williams K.H."/>
            <person name="Banfield J.F."/>
        </authorList>
    </citation>
    <scope>NUCLEOTIDE SEQUENCE [LARGE SCALE GENOMIC DNA]</scope>
</reference>
<accession>A0A0G1PPE9</accession>
<gene>
    <name evidence="3" type="ORF">UX48_C0031G0010</name>
</gene>
<sequence>MEIKKTVDLESLTQAEKEALENGTVTEEDILANYEAAFTAKEAEKIKKAEELANNYKIRAEKAEGKLKEEKKEVIAPKKDDSLSQSDLIAIIKADVAEEDIEEVTVYAKIKNISVADALKTNIIKTVLADKKEERTTAAATNTGNARKGSSRPNPSQLLEQAQKTGELPESEEDLTALVRERKGLK</sequence>